<sequence>MEKTEKPFDDKLIIIAEKIKTLRKEKGFTSHETFAFEHELNRVQYWRVEAGKNITLRTLLRILEIHDLTLDEFFRGL</sequence>
<dbReference type="PROSITE" id="PS50943">
    <property type="entry name" value="HTH_CROC1"/>
    <property type="match status" value="1"/>
</dbReference>
<evidence type="ECO:0000313" key="2">
    <source>
        <dbReference type="EMBL" id="MFD2601759.1"/>
    </source>
</evidence>
<protein>
    <submittedName>
        <fullName evidence="2">Helix-turn-helix domain-containing protein</fullName>
    </submittedName>
</protein>
<dbReference type="SUPFAM" id="SSF47413">
    <property type="entry name" value="lambda repressor-like DNA-binding domains"/>
    <property type="match status" value="1"/>
</dbReference>
<gene>
    <name evidence="2" type="ORF">ACFSR3_06795</name>
</gene>
<dbReference type="Gene3D" id="1.10.260.40">
    <property type="entry name" value="lambda repressor-like DNA-binding domains"/>
    <property type="match status" value="1"/>
</dbReference>
<comment type="caution">
    <text evidence="2">The sequence shown here is derived from an EMBL/GenBank/DDBJ whole genome shotgun (WGS) entry which is preliminary data.</text>
</comment>
<keyword evidence="3" id="KW-1185">Reference proteome</keyword>
<reference evidence="3" key="1">
    <citation type="journal article" date="2019" name="Int. J. Syst. Evol. Microbiol.">
        <title>The Global Catalogue of Microorganisms (GCM) 10K type strain sequencing project: providing services to taxonomists for standard genome sequencing and annotation.</title>
        <authorList>
            <consortium name="The Broad Institute Genomics Platform"/>
            <consortium name="The Broad Institute Genome Sequencing Center for Infectious Disease"/>
            <person name="Wu L."/>
            <person name="Ma J."/>
        </authorList>
    </citation>
    <scope>NUCLEOTIDE SEQUENCE [LARGE SCALE GENOMIC DNA]</scope>
    <source>
        <strain evidence="3">KCTC 42107</strain>
    </source>
</reference>
<proteinExistence type="predicted"/>
<name>A0ABW5NSF1_9FLAO</name>
<dbReference type="InterPro" id="IPR001387">
    <property type="entry name" value="Cro/C1-type_HTH"/>
</dbReference>
<feature type="domain" description="HTH cro/C1-type" evidence="1">
    <location>
        <begin position="19"/>
        <end position="73"/>
    </location>
</feature>
<dbReference type="InterPro" id="IPR010982">
    <property type="entry name" value="Lambda_DNA-bd_dom_sf"/>
</dbReference>
<dbReference type="EMBL" id="JBHUMD010000007">
    <property type="protein sequence ID" value="MFD2601759.1"/>
    <property type="molecule type" value="Genomic_DNA"/>
</dbReference>
<organism evidence="2 3">
    <name type="scientific">Flavobacterium suzhouense</name>
    <dbReference type="NCBI Taxonomy" id="1529638"/>
    <lineage>
        <taxon>Bacteria</taxon>
        <taxon>Pseudomonadati</taxon>
        <taxon>Bacteroidota</taxon>
        <taxon>Flavobacteriia</taxon>
        <taxon>Flavobacteriales</taxon>
        <taxon>Flavobacteriaceae</taxon>
        <taxon>Flavobacterium</taxon>
    </lineage>
</organism>
<dbReference type="Proteomes" id="UP001597480">
    <property type="component" value="Unassembled WGS sequence"/>
</dbReference>
<dbReference type="RefSeq" id="WP_379820290.1">
    <property type="nucleotide sequence ID" value="NZ_JBHUMD010000007.1"/>
</dbReference>
<evidence type="ECO:0000313" key="3">
    <source>
        <dbReference type="Proteomes" id="UP001597480"/>
    </source>
</evidence>
<accession>A0ABW5NSF1</accession>
<evidence type="ECO:0000259" key="1">
    <source>
        <dbReference type="PROSITE" id="PS50943"/>
    </source>
</evidence>